<evidence type="ECO:0000313" key="6">
    <source>
        <dbReference type="EMBL" id="OAY62125.1"/>
    </source>
</evidence>
<gene>
    <name evidence="6" type="ORF">MANES_01G243400v8</name>
</gene>
<evidence type="ECO:0000256" key="1">
    <source>
        <dbReference type="ARBA" id="ARBA00005613"/>
    </source>
</evidence>
<dbReference type="AlphaFoldDB" id="A0A2C9WNU4"/>
<evidence type="ECO:0000259" key="5">
    <source>
        <dbReference type="PROSITE" id="PS51792"/>
    </source>
</evidence>
<keyword evidence="2" id="KW-0479">Metal-binding</keyword>
<comment type="caution">
    <text evidence="6">The sequence shown here is derived from an EMBL/GenBank/DDBJ whole genome shotgun (WGS) entry which is preliminary data.</text>
</comment>
<dbReference type="STRING" id="3983.A0A2C9WNU4"/>
<keyword evidence="7" id="KW-1185">Reference proteome</keyword>
<dbReference type="Pfam" id="PF03226">
    <property type="entry name" value="Yippee-Mis18"/>
    <property type="match status" value="1"/>
</dbReference>
<dbReference type="Proteomes" id="UP000091857">
    <property type="component" value="Chromosome 1"/>
</dbReference>
<dbReference type="PROSITE" id="PS51792">
    <property type="entry name" value="YIPPEE"/>
    <property type="match status" value="1"/>
</dbReference>
<accession>A0A2C9WNU4</accession>
<evidence type="ECO:0000256" key="3">
    <source>
        <dbReference type="ARBA" id="ARBA00022833"/>
    </source>
</evidence>
<keyword evidence="3" id="KW-0862">Zinc</keyword>
<organism evidence="6 7">
    <name type="scientific">Manihot esculenta</name>
    <name type="common">Cassava</name>
    <name type="synonym">Jatropha manihot</name>
    <dbReference type="NCBI Taxonomy" id="3983"/>
    <lineage>
        <taxon>Eukaryota</taxon>
        <taxon>Viridiplantae</taxon>
        <taxon>Streptophyta</taxon>
        <taxon>Embryophyta</taxon>
        <taxon>Tracheophyta</taxon>
        <taxon>Spermatophyta</taxon>
        <taxon>Magnoliopsida</taxon>
        <taxon>eudicotyledons</taxon>
        <taxon>Gunneridae</taxon>
        <taxon>Pentapetalae</taxon>
        <taxon>rosids</taxon>
        <taxon>fabids</taxon>
        <taxon>Malpighiales</taxon>
        <taxon>Euphorbiaceae</taxon>
        <taxon>Crotonoideae</taxon>
        <taxon>Manihoteae</taxon>
        <taxon>Manihot</taxon>
    </lineage>
</organism>
<dbReference type="InterPro" id="IPR004910">
    <property type="entry name" value="Yippee/Mis18/Cereblon"/>
</dbReference>
<evidence type="ECO:0000256" key="2">
    <source>
        <dbReference type="ARBA" id="ARBA00022723"/>
    </source>
</evidence>
<feature type="domain" description="Yippee" evidence="5">
    <location>
        <begin position="8"/>
        <end position="105"/>
    </location>
</feature>
<name>A0A2C9WNU4_MANES</name>
<evidence type="ECO:0000256" key="4">
    <source>
        <dbReference type="RuleBase" id="RU110713"/>
    </source>
</evidence>
<dbReference type="InterPro" id="IPR039058">
    <property type="entry name" value="Yippee_fam"/>
</dbReference>
<evidence type="ECO:0000313" key="7">
    <source>
        <dbReference type="Proteomes" id="UP000091857"/>
    </source>
</evidence>
<reference evidence="7" key="1">
    <citation type="journal article" date="2016" name="Nat. Biotechnol.">
        <title>Sequencing wild and cultivated cassava and related species reveals extensive interspecific hybridization and genetic diversity.</title>
        <authorList>
            <person name="Bredeson J.V."/>
            <person name="Lyons J.B."/>
            <person name="Prochnik S.E."/>
            <person name="Wu G.A."/>
            <person name="Ha C.M."/>
            <person name="Edsinger-Gonzales E."/>
            <person name="Grimwood J."/>
            <person name="Schmutz J."/>
            <person name="Rabbi I.Y."/>
            <person name="Egesi C."/>
            <person name="Nauluvula P."/>
            <person name="Lebot V."/>
            <person name="Ndunguru J."/>
            <person name="Mkamilo G."/>
            <person name="Bart R.S."/>
            <person name="Setter T.L."/>
            <person name="Gleadow R.M."/>
            <person name="Kulakow P."/>
            <person name="Ferguson M.E."/>
            <person name="Rounsley S."/>
            <person name="Rokhsar D.S."/>
        </authorList>
    </citation>
    <scope>NUCLEOTIDE SEQUENCE [LARGE SCALE GENOMIC DNA]</scope>
    <source>
        <strain evidence="7">cv. AM560-2</strain>
    </source>
</reference>
<dbReference type="OMA" id="RYIKAYE"/>
<comment type="similarity">
    <text evidence="1 4">Belongs to the yippee family.</text>
</comment>
<dbReference type="PANTHER" id="PTHR13848">
    <property type="entry name" value="PROTEIN YIPPEE-LIKE CG15309-RELATED"/>
    <property type="match status" value="1"/>
</dbReference>
<dbReference type="GO" id="GO:0046872">
    <property type="term" value="F:metal ion binding"/>
    <property type="evidence" value="ECO:0007669"/>
    <property type="project" value="UniProtKB-KW"/>
</dbReference>
<dbReference type="InterPro" id="IPR034751">
    <property type="entry name" value="Yippee"/>
</dbReference>
<dbReference type="Gramene" id="Manes.01G243400.1.v8.1">
    <property type="protein sequence ID" value="Manes.01G243400.1.v8.1.CDS"/>
    <property type="gene ID" value="Manes.01G243400.v8.1"/>
</dbReference>
<dbReference type="EMBL" id="CM004387">
    <property type="protein sequence ID" value="OAY62125.1"/>
    <property type="molecule type" value="Genomic_DNA"/>
</dbReference>
<proteinExistence type="inferred from homology"/>
<protein>
    <recommendedName>
        <fullName evidence="4">Protein yippee-like</fullName>
    </recommendedName>
</protein>
<sequence>MADPIGPRLYSCYRCRNIVSCHDDIISKSFQSSSGRAFLFSHTMNIILGHKMDRRLITGLHTIANIYCSDCGELLGWKYERAYDDLQKYKEGKFALEKFKIVNENW</sequence>